<dbReference type="OrthoDB" id="3900342at2759"/>
<feature type="transmembrane region" description="Helical" evidence="7">
    <location>
        <begin position="476"/>
        <end position="492"/>
    </location>
</feature>
<feature type="transmembrane region" description="Helical" evidence="7">
    <location>
        <begin position="512"/>
        <end position="536"/>
    </location>
</feature>
<protein>
    <submittedName>
        <fullName evidence="9">Amino acid transporter</fullName>
    </submittedName>
</protein>
<name>A0A8H3W7F6_9PEZI</name>
<feature type="transmembrane region" description="Helical" evidence="7">
    <location>
        <begin position="283"/>
        <end position="309"/>
    </location>
</feature>
<dbReference type="Proteomes" id="UP000434172">
    <property type="component" value="Unassembled WGS sequence"/>
</dbReference>
<gene>
    <name evidence="9" type="ORF">GQ607_011909</name>
</gene>
<dbReference type="Gene3D" id="1.20.1740.10">
    <property type="entry name" value="Amino acid/polyamine transporter I"/>
    <property type="match status" value="1"/>
</dbReference>
<evidence type="ECO:0000313" key="9">
    <source>
        <dbReference type="EMBL" id="KAF0320825.1"/>
    </source>
</evidence>
<dbReference type="GO" id="GO:0055085">
    <property type="term" value="P:transmembrane transport"/>
    <property type="evidence" value="ECO:0007669"/>
    <property type="project" value="InterPro"/>
</dbReference>
<dbReference type="Pfam" id="PF00324">
    <property type="entry name" value="AA_permease"/>
    <property type="match status" value="2"/>
</dbReference>
<feature type="domain" description="Amino acid permease/ SLC12A" evidence="8">
    <location>
        <begin position="344"/>
        <end position="624"/>
    </location>
</feature>
<keyword evidence="10" id="KW-1185">Reference proteome</keyword>
<keyword evidence="3 7" id="KW-0812">Transmembrane</keyword>
<feature type="transmembrane region" description="Helical" evidence="7">
    <location>
        <begin position="167"/>
        <end position="188"/>
    </location>
</feature>
<organism evidence="9 10">
    <name type="scientific">Colletotrichum asianum</name>
    <dbReference type="NCBI Taxonomy" id="702518"/>
    <lineage>
        <taxon>Eukaryota</taxon>
        <taxon>Fungi</taxon>
        <taxon>Dikarya</taxon>
        <taxon>Ascomycota</taxon>
        <taxon>Pezizomycotina</taxon>
        <taxon>Sordariomycetes</taxon>
        <taxon>Hypocreomycetidae</taxon>
        <taxon>Glomerellales</taxon>
        <taxon>Glomerellaceae</taxon>
        <taxon>Colletotrichum</taxon>
        <taxon>Colletotrichum gloeosporioides species complex</taxon>
    </lineage>
</organism>
<feature type="transmembrane region" description="Helical" evidence="7">
    <location>
        <begin position="573"/>
        <end position="594"/>
    </location>
</feature>
<feature type="compositionally biased region" description="Polar residues" evidence="6">
    <location>
        <begin position="1"/>
        <end position="14"/>
    </location>
</feature>
<feature type="transmembrane region" description="Helical" evidence="7">
    <location>
        <begin position="241"/>
        <end position="263"/>
    </location>
</feature>
<evidence type="ECO:0000256" key="3">
    <source>
        <dbReference type="ARBA" id="ARBA00022692"/>
    </source>
</evidence>
<proteinExistence type="predicted"/>
<feature type="transmembrane region" description="Helical" evidence="7">
    <location>
        <begin position="122"/>
        <end position="146"/>
    </location>
</feature>
<feature type="domain" description="Amino acid permease/ SLC12A" evidence="8">
    <location>
        <begin position="94"/>
        <end position="315"/>
    </location>
</feature>
<feature type="transmembrane region" description="Helical" evidence="7">
    <location>
        <begin position="600"/>
        <end position="620"/>
    </location>
</feature>
<feature type="region of interest" description="Disordered" evidence="6">
    <location>
        <begin position="1"/>
        <end position="39"/>
    </location>
</feature>
<dbReference type="PANTHER" id="PTHR43495">
    <property type="entry name" value="GABA PERMEASE"/>
    <property type="match status" value="1"/>
</dbReference>
<keyword evidence="2" id="KW-0813">Transport</keyword>
<evidence type="ECO:0000256" key="2">
    <source>
        <dbReference type="ARBA" id="ARBA00022448"/>
    </source>
</evidence>
<reference evidence="9 10" key="1">
    <citation type="submission" date="2019-12" db="EMBL/GenBank/DDBJ databases">
        <title>A genome sequence resource for the geographically widespread anthracnose pathogen Colletotrichum asianum.</title>
        <authorList>
            <person name="Meng Y."/>
        </authorList>
    </citation>
    <scope>NUCLEOTIDE SEQUENCE [LARGE SCALE GENOMIC DNA]</scope>
    <source>
        <strain evidence="9 10">ICMP 18580</strain>
    </source>
</reference>
<dbReference type="AlphaFoldDB" id="A0A8H3W7F6"/>
<evidence type="ECO:0000256" key="4">
    <source>
        <dbReference type="ARBA" id="ARBA00022989"/>
    </source>
</evidence>
<evidence type="ECO:0000256" key="5">
    <source>
        <dbReference type="ARBA" id="ARBA00023136"/>
    </source>
</evidence>
<evidence type="ECO:0000313" key="10">
    <source>
        <dbReference type="Proteomes" id="UP000434172"/>
    </source>
</evidence>
<feature type="transmembrane region" description="Helical" evidence="7">
    <location>
        <begin position="208"/>
        <end position="229"/>
    </location>
</feature>
<comment type="caution">
    <text evidence="9">The sequence shown here is derived from an EMBL/GenBank/DDBJ whole genome shotgun (WGS) entry which is preliminary data.</text>
</comment>
<dbReference type="GO" id="GO:0016020">
    <property type="term" value="C:membrane"/>
    <property type="evidence" value="ECO:0007669"/>
    <property type="project" value="UniProtKB-SubCell"/>
</dbReference>
<comment type="subcellular location">
    <subcellularLocation>
        <location evidence="1">Membrane</location>
        <topology evidence="1">Multi-pass membrane protein</topology>
    </subcellularLocation>
</comment>
<keyword evidence="4 7" id="KW-1133">Transmembrane helix</keyword>
<evidence type="ECO:0000256" key="7">
    <source>
        <dbReference type="SAM" id="Phobius"/>
    </source>
</evidence>
<feature type="transmembrane region" description="Helical" evidence="7">
    <location>
        <begin position="92"/>
        <end position="110"/>
    </location>
</feature>
<accession>A0A8H3W7F6</accession>
<evidence type="ECO:0000259" key="8">
    <source>
        <dbReference type="Pfam" id="PF00324"/>
    </source>
</evidence>
<keyword evidence="5 7" id="KW-0472">Membrane</keyword>
<evidence type="ECO:0000256" key="1">
    <source>
        <dbReference type="ARBA" id="ARBA00004141"/>
    </source>
</evidence>
<dbReference type="PANTHER" id="PTHR43495:SF5">
    <property type="entry name" value="GAMMA-AMINOBUTYRIC ACID PERMEASE"/>
    <property type="match status" value="1"/>
</dbReference>
<dbReference type="EMBL" id="WOWK01000078">
    <property type="protein sequence ID" value="KAF0320825.1"/>
    <property type="molecule type" value="Genomic_DNA"/>
</dbReference>
<feature type="transmembrane region" description="Helical" evidence="7">
    <location>
        <begin position="346"/>
        <end position="368"/>
    </location>
</feature>
<dbReference type="InterPro" id="IPR004841">
    <property type="entry name" value="AA-permease/SLC12A_dom"/>
</dbReference>
<sequence length="654" mass="71975">MPMTTDPSGATPTSDWMPDWIPRGSTEMGPVVSPLSPSAIPESSSNVLIHQKASDYGPSEISDGNQGFTERPPIEVLVKPEPDRTVKRKLKGIHLFMITINGTLGTGLYWRSGQILEIGGPLAVLFSFVLVGLLAWAVMQCVTELLCIWPVPGALSVYVGTFVDHELGIAVGVAYWFTYAVSFSALIATSSALMNFWIDQSNQGLSVGIVYVLIPILMVFVNAFGIEIYGLVEVVTGGIKIAFLIVIVVALIAITGEGSASGGEAVPIFKDPFQYDADAAPDWGVALLMSLSIAAFAYVGVEIVAASALEAKWPEPRHRPSQEESAAESRPSNAETLIGRTVKFSAIFISVLVGVAYTLSGMLVSLNIRPDDCALPHLSWVQNTTTCNWYSDEDRAHHKNATSSAFVVIAGRSNARILDHVFNFFLVFTALTCANTNLYVASRSLFGLTSRLDGGAGQPWVLRTLAWFGRTNRRKVPLRAMVFSAIAFWWVPFLQISGGTDTNTPIGMFIEILAQMGSAGVVIVWACQCLAFIRYYHCIDRHRRALESRKIAQVQRWNYERSDYPYRSHGQPFLAYMALFSCLFLLLVSNGAALWKSFNILPFLSAYLAIFVFLALWVCLKLFRGAKWSFEDLSDRERVVKIIRHLHELRAGST</sequence>
<evidence type="ECO:0000256" key="6">
    <source>
        <dbReference type="SAM" id="MobiDB-lite"/>
    </source>
</evidence>